<dbReference type="Proteomes" id="UP000030988">
    <property type="component" value="Unassembled WGS sequence"/>
</dbReference>
<sequence>MKIARELQTTAGYLTGDSDDPESEGNAPEITAEERDWLDLLRAITPKDRKAMMQLARTLARVSAEAVGLQQRAASSELAHGG</sequence>
<evidence type="ECO:0000313" key="2">
    <source>
        <dbReference type="EMBL" id="KHL24250.1"/>
    </source>
</evidence>
<gene>
    <name evidence="2" type="ORF">PK98_14840</name>
</gene>
<evidence type="ECO:0000256" key="1">
    <source>
        <dbReference type="SAM" id="MobiDB-lite"/>
    </source>
</evidence>
<dbReference type="STRING" id="1572751.PK98_14840"/>
<comment type="caution">
    <text evidence="2">The sequence shown here is derived from an EMBL/GenBank/DDBJ whole genome shotgun (WGS) entry which is preliminary data.</text>
</comment>
<dbReference type="AlphaFoldDB" id="A0A0B2BWQ5"/>
<reference evidence="2 3" key="1">
    <citation type="submission" date="2014-11" db="EMBL/GenBank/DDBJ databases">
        <title>Draft genome sequence of Kirrobacter mercurialis.</title>
        <authorList>
            <person name="Coil D.A."/>
            <person name="Eisen J.A."/>
        </authorList>
    </citation>
    <scope>NUCLEOTIDE SEQUENCE [LARGE SCALE GENOMIC DNA]</scope>
    <source>
        <strain evidence="2 3">Coronado</strain>
    </source>
</reference>
<protein>
    <submittedName>
        <fullName evidence="2">Uncharacterized protein</fullName>
    </submittedName>
</protein>
<evidence type="ECO:0000313" key="3">
    <source>
        <dbReference type="Proteomes" id="UP000030988"/>
    </source>
</evidence>
<keyword evidence="3" id="KW-1185">Reference proteome</keyword>
<dbReference type="EMBL" id="JTDN01000003">
    <property type="protein sequence ID" value="KHL24250.1"/>
    <property type="molecule type" value="Genomic_DNA"/>
</dbReference>
<accession>A0A0B2BWQ5</accession>
<feature type="region of interest" description="Disordered" evidence="1">
    <location>
        <begin position="1"/>
        <end position="32"/>
    </location>
</feature>
<organism evidence="2 3">
    <name type="scientific">Croceibacterium mercuriale</name>
    <dbReference type="NCBI Taxonomy" id="1572751"/>
    <lineage>
        <taxon>Bacteria</taxon>
        <taxon>Pseudomonadati</taxon>
        <taxon>Pseudomonadota</taxon>
        <taxon>Alphaproteobacteria</taxon>
        <taxon>Sphingomonadales</taxon>
        <taxon>Erythrobacteraceae</taxon>
        <taxon>Croceibacterium</taxon>
    </lineage>
</organism>
<name>A0A0B2BWQ5_9SPHN</name>
<proteinExistence type="predicted"/>